<gene>
    <name evidence="4" type="ORF">DILT_LOCUS7683</name>
</gene>
<dbReference type="SUPFAM" id="SSF54919">
    <property type="entry name" value="Nucleoside diphosphate kinase, NDK"/>
    <property type="match status" value="1"/>
</dbReference>
<evidence type="ECO:0000313" key="4">
    <source>
        <dbReference type="EMBL" id="VDN11852.1"/>
    </source>
</evidence>
<proteinExistence type="inferred from homology"/>
<dbReference type="InterPro" id="IPR036850">
    <property type="entry name" value="NDK-like_dom_sf"/>
</dbReference>
<evidence type="ECO:0000256" key="1">
    <source>
        <dbReference type="PROSITE-ProRule" id="PRU00706"/>
    </source>
</evidence>
<comment type="similarity">
    <text evidence="1">Belongs to the NDK family.</text>
</comment>
<dbReference type="OrthoDB" id="10263751at2759"/>
<evidence type="ECO:0000259" key="3">
    <source>
        <dbReference type="Pfam" id="PF00334"/>
    </source>
</evidence>
<protein>
    <recommendedName>
        <fullName evidence="3">Nucleoside diphosphate kinase-like domain-containing protein</fullName>
    </recommendedName>
</protein>
<comment type="caution">
    <text evidence="1">Lacks conserved residue(s) required for the propagation of feature annotation.</text>
</comment>
<dbReference type="AlphaFoldDB" id="A0A3P7NTT3"/>
<feature type="region of interest" description="Disordered" evidence="2">
    <location>
        <begin position="22"/>
        <end position="53"/>
    </location>
</feature>
<feature type="compositionally biased region" description="Acidic residues" evidence="2">
    <location>
        <begin position="30"/>
        <end position="46"/>
    </location>
</feature>
<evidence type="ECO:0000313" key="5">
    <source>
        <dbReference type="Proteomes" id="UP000281553"/>
    </source>
</evidence>
<dbReference type="Proteomes" id="UP000281553">
    <property type="component" value="Unassembled WGS sequence"/>
</dbReference>
<dbReference type="EMBL" id="UYRU01052409">
    <property type="protein sequence ID" value="VDN11852.1"/>
    <property type="molecule type" value="Genomic_DNA"/>
</dbReference>
<name>A0A3P7NTT3_DIBLA</name>
<dbReference type="Pfam" id="PF00334">
    <property type="entry name" value="NDK"/>
    <property type="match status" value="1"/>
</dbReference>
<organism evidence="4 5">
    <name type="scientific">Dibothriocephalus latus</name>
    <name type="common">Fish tapeworm</name>
    <name type="synonym">Diphyllobothrium latum</name>
    <dbReference type="NCBI Taxonomy" id="60516"/>
    <lineage>
        <taxon>Eukaryota</taxon>
        <taxon>Metazoa</taxon>
        <taxon>Spiralia</taxon>
        <taxon>Lophotrochozoa</taxon>
        <taxon>Platyhelminthes</taxon>
        <taxon>Cestoda</taxon>
        <taxon>Eucestoda</taxon>
        <taxon>Diphyllobothriidea</taxon>
        <taxon>Diphyllobothriidae</taxon>
        <taxon>Dibothriocephalus</taxon>
    </lineage>
</organism>
<reference evidence="4 5" key="1">
    <citation type="submission" date="2018-11" db="EMBL/GenBank/DDBJ databases">
        <authorList>
            <consortium name="Pathogen Informatics"/>
        </authorList>
    </citation>
    <scope>NUCLEOTIDE SEQUENCE [LARGE SCALE GENOMIC DNA]</scope>
</reference>
<evidence type="ECO:0000256" key="2">
    <source>
        <dbReference type="SAM" id="MobiDB-lite"/>
    </source>
</evidence>
<dbReference type="InterPro" id="IPR034907">
    <property type="entry name" value="NDK-like_dom"/>
</dbReference>
<sequence>MRAKAFPDFVPAKAIVYRKEEVKEVKAEETAEDEDEGGDEDAEEVSSDIPDYDGPPRCVVLVRPSANAAFRNDILETLKSSGFEVQITREFILTEEAATEFYEDRSALAIFDALIKEMISGPILVIVVAKEW</sequence>
<accession>A0A3P7NTT3</accession>
<feature type="domain" description="Nucleoside diphosphate kinase-like" evidence="3">
    <location>
        <begin position="58"/>
        <end position="130"/>
    </location>
</feature>
<dbReference type="PROSITE" id="PS51374">
    <property type="entry name" value="NDPK_LIKE"/>
    <property type="match status" value="1"/>
</dbReference>
<keyword evidence="5" id="KW-1185">Reference proteome</keyword>
<dbReference type="Gene3D" id="3.30.70.141">
    <property type="entry name" value="Nucleoside diphosphate kinase-like domain"/>
    <property type="match status" value="1"/>
</dbReference>